<sequence>MAKTGKIKDPEGRMPLADHLRELRNRLVKSLIGVAVVCVATFVYYHPIINFLDRPLNSILHQCTTLQGHTAAGAGQHCAVLTLTGLLGPFSVILKVGLTLGIVLSAPIWLYQLWGFLAPGLYQKEKRYALGFMGAAVPLFIGGAVLAYVILPTTAKVLIDLTPDKITNIVPLDTYLDLLTRLVLVFGFSFEAPLILVMLNFTGVLTGKRLLSWWRWIIMGITVFAAIATPTTDPLTMLVLATPIALLFFVAIGVALLHDKRKARRAAAEETDPDKASDLDLTPEDLPEVEPVTTPPSLSDGDDGFDDAT</sequence>
<feature type="transmembrane region" description="Helical" evidence="7">
    <location>
        <begin position="178"/>
        <end position="201"/>
    </location>
</feature>
<feature type="compositionally biased region" description="Acidic residues" evidence="8">
    <location>
        <begin position="300"/>
        <end position="309"/>
    </location>
</feature>
<name>A0AA90HAC5_9ACTN</name>
<feature type="transmembrane region" description="Helical" evidence="7">
    <location>
        <begin position="129"/>
        <end position="151"/>
    </location>
</feature>
<feature type="transmembrane region" description="Helical" evidence="7">
    <location>
        <begin position="213"/>
        <end position="229"/>
    </location>
</feature>
<keyword evidence="4 7" id="KW-1133">Transmembrane helix</keyword>
<dbReference type="PANTHER" id="PTHR30371">
    <property type="entry name" value="SEC-INDEPENDENT PROTEIN TRANSLOCASE PROTEIN TATC"/>
    <property type="match status" value="1"/>
</dbReference>
<reference evidence="10 11" key="1">
    <citation type="submission" date="2023-05" db="EMBL/GenBank/DDBJ databases">
        <title>Streptantibioticus silvisoli sp. nov., acidotolerant actinomycetes 1 from pine litter.</title>
        <authorList>
            <person name="Swiecimska M."/>
            <person name="Golinska P."/>
            <person name="Sangal V."/>
            <person name="Wachnowicz B."/>
            <person name="Goodfellow M."/>
        </authorList>
    </citation>
    <scope>NUCLEOTIDE SEQUENCE</scope>
    <source>
        <strain evidence="10">SL13</strain>
        <strain evidence="9 11">SL54</strain>
    </source>
</reference>
<evidence type="ECO:0000256" key="1">
    <source>
        <dbReference type="ARBA" id="ARBA00004141"/>
    </source>
</evidence>
<organism evidence="10">
    <name type="scientific">Streptantibioticus silvisoli</name>
    <dbReference type="NCBI Taxonomy" id="2705255"/>
    <lineage>
        <taxon>Bacteria</taxon>
        <taxon>Bacillati</taxon>
        <taxon>Actinomycetota</taxon>
        <taxon>Actinomycetes</taxon>
        <taxon>Kitasatosporales</taxon>
        <taxon>Streptomycetaceae</taxon>
        <taxon>Streptantibioticus</taxon>
    </lineage>
</organism>
<keyword evidence="7" id="KW-1003">Cell membrane</keyword>
<dbReference type="EMBL" id="JABXJJ020000064">
    <property type="protein sequence ID" value="MDI5974206.1"/>
    <property type="molecule type" value="Genomic_DNA"/>
</dbReference>
<evidence type="ECO:0000313" key="9">
    <source>
        <dbReference type="EMBL" id="MDI5966965.1"/>
    </source>
</evidence>
<dbReference type="GO" id="GO:0009977">
    <property type="term" value="F:proton motive force dependent protein transmembrane transporter activity"/>
    <property type="evidence" value="ECO:0007669"/>
    <property type="project" value="TreeGrafter"/>
</dbReference>
<feature type="transmembrane region" description="Helical" evidence="7">
    <location>
        <begin position="92"/>
        <end position="117"/>
    </location>
</feature>
<dbReference type="GO" id="GO:0065002">
    <property type="term" value="P:intracellular protein transmembrane transport"/>
    <property type="evidence" value="ECO:0007669"/>
    <property type="project" value="TreeGrafter"/>
</dbReference>
<evidence type="ECO:0000313" key="10">
    <source>
        <dbReference type="EMBL" id="MDI5974206.1"/>
    </source>
</evidence>
<evidence type="ECO:0000256" key="6">
    <source>
        <dbReference type="ARBA" id="ARBA00023136"/>
    </source>
</evidence>
<comment type="function">
    <text evidence="7">Part of the twin-arginine translocation (Tat) system that transports large folded proteins containing a characteristic twin-arginine motif in their signal peptide across membranes. Together with TatB, TatC is part of a receptor directly interacting with Tat signal peptides.</text>
</comment>
<dbReference type="NCBIfam" id="TIGR00945">
    <property type="entry name" value="tatC"/>
    <property type="match status" value="1"/>
</dbReference>
<evidence type="ECO:0000256" key="2">
    <source>
        <dbReference type="ARBA" id="ARBA00022692"/>
    </source>
</evidence>
<dbReference type="PRINTS" id="PR01840">
    <property type="entry name" value="TATCFAMILY"/>
</dbReference>
<comment type="subunit">
    <text evidence="7">The Tat system comprises two distinct complexes: a TatABC complex, containing multiple copies of TatA, TatB and TatC subunits, and a separate TatA complex, containing only TatA subunits. Substrates initially bind to the TatABC complex, which probably triggers association of the separate TatA complex to form the active translocon.</text>
</comment>
<dbReference type="HAMAP" id="MF_00902">
    <property type="entry name" value="TatC"/>
    <property type="match status" value="1"/>
</dbReference>
<comment type="caution">
    <text evidence="10">The sequence shown here is derived from an EMBL/GenBank/DDBJ whole genome shotgun (WGS) entry which is preliminary data.</text>
</comment>
<keyword evidence="11" id="KW-1185">Reference proteome</keyword>
<comment type="similarity">
    <text evidence="7">Belongs to the TatC family.</text>
</comment>
<dbReference type="Pfam" id="PF00902">
    <property type="entry name" value="TatC"/>
    <property type="match status" value="1"/>
</dbReference>
<feature type="transmembrane region" description="Helical" evidence="7">
    <location>
        <begin position="235"/>
        <end position="257"/>
    </location>
</feature>
<proteinExistence type="inferred from homology"/>
<protein>
    <recommendedName>
        <fullName evidence="7">Sec-independent protein translocase protein TatC</fullName>
    </recommendedName>
</protein>
<dbReference type="Proteomes" id="UP001156398">
    <property type="component" value="Unassembled WGS sequence"/>
</dbReference>
<accession>A0AA90HAC5</accession>
<evidence type="ECO:0000256" key="5">
    <source>
        <dbReference type="ARBA" id="ARBA00023010"/>
    </source>
</evidence>
<keyword evidence="3 7" id="KW-0653">Protein transport</keyword>
<evidence type="ECO:0000313" key="11">
    <source>
        <dbReference type="Proteomes" id="UP001156398"/>
    </source>
</evidence>
<feature type="transmembrane region" description="Helical" evidence="7">
    <location>
        <begin position="27"/>
        <end position="45"/>
    </location>
</feature>
<evidence type="ECO:0000256" key="7">
    <source>
        <dbReference type="HAMAP-Rule" id="MF_00902"/>
    </source>
</evidence>
<dbReference type="InterPro" id="IPR002033">
    <property type="entry name" value="TatC"/>
</dbReference>
<dbReference type="AlphaFoldDB" id="A0AA90HAC5"/>
<evidence type="ECO:0000256" key="8">
    <source>
        <dbReference type="SAM" id="MobiDB-lite"/>
    </source>
</evidence>
<gene>
    <name evidence="7 10" type="primary">tatC</name>
    <name evidence="9" type="ORF">POF43_030265</name>
    <name evidence="10" type="ORF">POF50_033505</name>
</gene>
<keyword evidence="7" id="KW-0813">Transport</keyword>
<dbReference type="EMBL" id="JAAGKO020000066">
    <property type="protein sequence ID" value="MDI5966965.1"/>
    <property type="molecule type" value="Genomic_DNA"/>
</dbReference>
<keyword evidence="6 7" id="KW-0472">Membrane</keyword>
<feature type="region of interest" description="Disordered" evidence="8">
    <location>
        <begin position="266"/>
        <end position="309"/>
    </location>
</feature>
<keyword evidence="5 7" id="KW-0811">Translocation</keyword>
<dbReference type="GO" id="GO:0033281">
    <property type="term" value="C:TAT protein transport complex"/>
    <property type="evidence" value="ECO:0007669"/>
    <property type="project" value="UniProtKB-UniRule"/>
</dbReference>
<evidence type="ECO:0000256" key="4">
    <source>
        <dbReference type="ARBA" id="ARBA00022989"/>
    </source>
</evidence>
<dbReference type="PANTHER" id="PTHR30371:SF0">
    <property type="entry name" value="SEC-INDEPENDENT PROTEIN TRANSLOCASE PROTEIN TATC, CHLOROPLASTIC-RELATED"/>
    <property type="match status" value="1"/>
</dbReference>
<comment type="subcellular location">
    <subcellularLocation>
        <location evidence="7">Cell membrane</location>
        <topology evidence="7">Multi-pass membrane protein</topology>
    </subcellularLocation>
    <subcellularLocation>
        <location evidence="1">Membrane</location>
        <topology evidence="1">Multi-pass membrane protein</topology>
    </subcellularLocation>
</comment>
<dbReference type="GO" id="GO:0043953">
    <property type="term" value="P:protein transport by the Tat complex"/>
    <property type="evidence" value="ECO:0007669"/>
    <property type="project" value="UniProtKB-UniRule"/>
</dbReference>
<keyword evidence="2 7" id="KW-0812">Transmembrane</keyword>
<evidence type="ECO:0000256" key="3">
    <source>
        <dbReference type="ARBA" id="ARBA00022927"/>
    </source>
</evidence>